<dbReference type="GO" id="GO:0005506">
    <property type="term" value="F:iron ion binding"/>
    <property type="evidence" value="ECO:0007669"/>
    <property type="project" value="InterPro"/>
</dbReference>
<proteinExistence type="predicted"/>
<keyword evidence="1" id="KW-0813">Transport</keyword>
<comment type="caution">
    <text evidence="9">The sequence shown here is derived from an EMBL/GenBank/DDBJ whole genome shotgun (WGS) entry which is preliminary data.</text>
</comment>
<evidence type="ECO:0000313" key="10">
    <source>
        <dbReference type="Proteomes" id="UP000072741"/>
    </source>
</evidence>
<name>A0A147H6X1_9BURK</name>
<comment type="PTM">
    <text evidence="6">Binds 1 heme c group covalently per subunit.</text>
</comment>
<dbReference type="Gene3D" id="1.10.760.10">
    <property type="entry name" value="Cytochrome c-like domain"/>
    <property type="match status" value="1"/>
</dbReference>
<dbReference type="SUPFAM" id="SSF46626">
    <property type="entry name" value="Cytochrome c"/>
    <property type="match status" value="1"/>
</dbReference>
<organism evidence="9 10">
    <name type="scientific">Pseudacidovorax intermedius</name>
    <dbReference type="NCBI Taxonomy" id="433924"/>
    <lineage>
        <taxon>Bacteria</taxon>
        <taxon>Pseudomonadati</taxon>
        <taxon>Pseudomonadota</taxon>
        <taxon>Betaproteobacteria</taxon>
        <taxon>Burkholderiales</taxon>
        <taxon>Comamonadaceae</taxon>
        <taxon>Pseudacidovorax</taxon>
    </lineage>
</organism>
<sequence length="105" mass="10878">MNRSDRFAAFVVAAALLAGAPARADQALASAKACMACHTVDRKVIGPAFKDVAARYAGNKDAADVLARKILKGGSGVWGPVPMPANTQVSDAEARKLATWVLGLK</sequence>
<evidence type="ECO:0000256" key="4">
    <source>
        <dbReference type="ARBA" id="ARBA00022982"/>
    </source>
</evidence>
<dbReference type="OrthoDB" id="9814063at2"/>
<gene>
    <name evidence="9" type="ORF">NS331_05015</name>
</gene>
<keyword evidence="7" id="KW-0732">Signal</keyword>
<accession>A0A147H6X1</accession>
<feature type="signal peptide" evidence="7">
    <location>
        <begin position="1"/>
        <end position="24"/>
    </location>
</feature>
<dbReference type="InterPro" id="IPR009056">
    <property type="entry name" value="Cyt_c-like_dom"/>
</dbReference>
<keyword evidence="5 6" id="KW-0408">Iron</keyword>
<feature type="domain" description="Cytochrome c" evidence="8">
    <location>
        <begin position="19"/>
        <end position="105"/>
    </location>
</feature>
<dbReference type="EMBL" id="LDSL01000033">
    <property type="protein sequence ID" value="KTT25680.1"/>
    <property type="molecule type" value="Genomic_DNA"/>
</dbReference>
<protein>
    <submittedName>
        <fullName evidence="9">Cytochrome C</fullName>
    </submittedName>
</protein>
<dbReference type="Pfam" id="PF00034">
    <property type="entry name" value="Cytochrom_C"/>
    <property type="match status" value="1"/>
</dbReference>
<evidence type="ECO:0000256" key="3">
    <source>
        <dbReference type="ARBA" id="ARBA00022723"/>
    </source>
</evidence>
<dbReference type="AlphaFoldDB" id="A0A147H6X1"/>
<dbReference type="GO" id="GO:0009055">
    <property type="term" value="F:electron transfer activity"/>
    <property type="evidence" value="ECO:0007669"/>
    <property type="project" value="InterPro"/>
</dbReference>
<keyword evidence="3 6" id="KW-0479">Metal-binding</keyword>
<evidence type="ECO:0000256" key="2">
    <source>
        <dbReference type="ARBA" id="ARBA00022617"/>
    </source>
</evidence>
<evidence type="ECO:0000256" key="5">
    <source>
        <dbReference type="ARBA" id="ARBA00023004"/>
    </source>
</evidence>
<dbReference type="PATRIC" id="fig|433924.3.peg.2867"/>
<evidence type="ECO:0000259" key="8">
    <source>
        <dbReference type="PROSITE" id="PS51007"/>
    </source>
</evidence>
<reference evidence="9 10" key="1">
    <citation type="journal article" date="2016" name="Front. Microbiol.">
        <title>Genomic Resource of Rice Seed Associated Bacteria.</title>
        <authorList>
            <person name="Midha S."/>
            <person name="Bansal K."/>
            <person name="Sharma S."/>
            <person name="Kumar N."/>
            <person name="Patil P.P."/>
            <person name="Chaudhry V."/>
            <person name="Patil P.B."/>
        </authorList>
    </citation>
    <scope>NUCLEOTIDE SEQUENCE [LARGE SCALE GENOMIC DNA]</scope>
    <source>
        <strain evidence="9 10">NS331</strain>
    </source>
</reference>
<dbReference type="PRINTS" id="PR00606">
    <property type="entry name" value="CYTCHROMECID"/>
</dbReference>
<evidence type="ECO:0000313" key="9">
    <source>
        <dbReference type="EMBL" id="KTT25680.1"/>
    </source>
</evidence>
<evidence type="ECO:0000256" key="7">
    <source>
        <dbReference type="SAM" id="SignalP"/>
    </source>
</evidence>
<evidence type="ECO:0000256" key="1">
    <source>
        <dbReference type="ARBA" id="ARBA00022448"/>
    </source>
</evidence>
<dbReference type="Proteomes" id="UP000072741">
    <property type="component" value="Unassembled WGS sequence"/>
</dbReference>
<evidence type="ECO:0000256" key="6">
    <source>
        <dbReference type="PIRSR" id="PIRSR602324-1"/>
    </source>
</evidence>
<keyword evidence="10" id="KW-1185">Reference proteome</keyword>
<dbReference type="RefSeq" id="WP_058640908.1">
    <property type="nucleotide sequence ID" value="NZ_LDSL01000033.1"/>
</dbReference>
<dbReference type="GO" id="GO:0020037">
    <property type="term" value="F:heme binding"/>
    <property type="evidence" value="ECO:0007669"/>
    <property type="project" value="InterPro"/>
</dbReference>
<dbReference type="InterPro" id="IPR002324">
    <property type="entry name" value="Cyt_c_ID"/>
</dbReference>
<keyword evidence="2 6" id="KW-0349">Heme</keyword>
<feature type="binding site" description="axial binding residue" evidence="6">
    <location>
        <position position="38"/>
    </location>
    <ligand>
        <name>heme c</name>
        <dbReference type="ChEBI" id="CHEBI:61717"/>
    </ligand>
    <ligandPart>
        <name>Fe</name>
        <dbReference type="ChEBI" id="CHEBI:18248"/>
    </ligandPart>
</feature>
<keyword evidence="4" id="KW-0249">Electron transport</keyword>
<feature type="chain" id="PRO_5007547271" evidence="7">
    <location>
        <begin position="25"/>
        <end position="105"/>
    </location>
</feature>
<feature type="binding site" description="covalent" evidence="6">
    <location>
        <position position="34"/>
    </location>
    <ligand>
        <name>heme c</name>
        <dbReference type="ChEBI" id="CHEBI:61717"/>
    </ligand>
</feature>
<dbReference type="InterPro" id="IPR036909">
    <property type="entry name" value="Cyt_c-like_dom_sf"/>
</dbReference>
<feature type="binding site" description="axial binding residue" evidence="6">
    <location>
        <position position="83"/>
    </location>
    <ligand>
        <name>heme c</name>
        <dbReference type="ChEBI" id="CHEBI:61717"/>
    </ligand>
    <ligandPart>
        <name>Fe</name>
        <dbReference type="ChEBI" id="CHEBI:18248"/>
    </ligandPart>
</feature>
<dbReference type="PROSITE" id="PS51007">
    <property type="entry name" value="CYTC"/>
    <property type="match status" value="1"/>
</dbReference>